<evidence type="ECO:0000313" key="4">
    <source>
        <dbReference type="Proteomes" id="UP001328107"/>
    </source>
</evidence>
<dbReference type="EMBL" id="BTRK01000004">
    <property type="protein sequence ID" value="GMR44835.1"/>
    <property type="molecule type" value="Genomic_DNA"/>
</dbReference>
<protein>
    <recommendedName>
        <fullName evidence="2">7TM GPCR serpentine receptor class x (Srx) domain-containing protein</fullName>
    </recommendedName>
</protein>
<keyword evidence="1" id="KW-1133">Transmembrane helix</keyword>
<dbReference type="InterPro" id="IPR019430">
    <property type="entry name" value="7TM_GPCR_serpentine_rcpt_Srx"/>
</dbReference>
<accession>A0AAN5HXN8</accession>
<reference evidence="4" key="1">
    <citation type="submission" date="2022-10" db="EMBL/GenBank/DDBJ databases">
        <title>Genome assembly of Pristionchus species.</title>
        <authorList>
            <person name="Yoshida K."/>
            <person name="Sommer R.J."/>
        </authorList>
    </citation>
    <scope>NUCLEOTIDE SEQUENCE [LARGE SCALE GENOMIC DNA]</scope>
    <source>
        <strain evidence="4">RS5460</strain>
    </source>
</reference>
<evidence type="ECO:0000256" key="1">
    <source>
        <dbReference type="SAM" id="Phobius"/>
    </source>
</evidence>
<feature type="non-terminal residue" evidence="3">
    <location>
        <position position="1"/>
    </location>
</feature>
<dbReference type="Pfam" id="PF10328">
    <property type="entry name" value="7TM_GPCR_Srx"/>
    <property type="match status" value="1"/>
</dbReference>
<feature type="transmembrane region" description="Helical" evidence="1">
    <location>
        <begin position="46"/>
        <end position="67"/>
    </location>
</feature>
<proteinExistence type="predicted"/>
<evidence type="ECO:0000259" key="2">
    <source>
        <dbReference type="Pfam" id="PF10328"/>
    </source>
</evidence>
<gene>
    <name evidence="3" type="ORF">PMAYCL1PPCAC_15030</name>
</gene>
<keyword evidence="4" id="KW-1185">Reference proteome</keyword>
<feature type="non-terminal residue" evidence="3">
    <location>
        <position position="157"/>
    </location>
</feature>
<name>A0AAN5HXN8_9BILA</name>
<feature type="domain" description="7TM GPCR serpentine receptor class x (Srx)" evidence="2">
    <location>
        <begin position="14"/>
        <end position="143"/>
    </location>
</feature>
<dbReference type="PANTHER" id="PTHR23017">
    <property type="entry name" value="SERPENTINE RECEPTOR, CLASS X"/>
    <property type="match status" value="1"/>
</dbReference>
<feature type="transmembrane region" description="Helical" evidence="1">
    <location>
        <begin position="127"/>
        <end position="148"/>
    </location>
</feature>
<evidence type="ECO:0000313" key="3">
    <source>
        <dbReference type="EMBL" id="GMR44835.1"/>
    </source>
</evidence>
<organism evidence="3 4">
    <name type="scientific">Pristionchus mayeri</name>
    <dbReference type="NCBI Taxonomy" id="1317129"/>
    <lineage>
        <taxon>Eukaryota</taxon>
        <taxon>Metazoa</taxon>
        <taxon>Ecdysozoa</taxon>
        <taxon>Nematoda</taxon>
        <taxon>Chromadorea</taxon>
        <taxon>Rhabditida</taxon>
        <taxon>Rhabditina</taxon>
        <taxon>Diplogasteromorpha</taxon>
        <taxon>Diplogasteroidea</taxon>
        <taxon>Neodiplogasteridae</taxon>
        <taxon>Pristionchus</taxon>
    </lineage>
</organism>
<keyword evidence="1" id="KW-0472">Membrane</keyword>
<comment type="caution">
    <text evidence="3">The sequence shown here is derived from an EMBL/GenBank/DDBJ whole genome shotgun (WGS) entry which is preliminary data.</text>
</comment>
<dbReference type="AlphaFoldDB" id="A0AAN5HXN8"/>
<keyword evidence="1" id="KW-0812">Transmembrane</keyword>
<feature type="transmembrane region" description="Helical" evidence="1">
    <location>
        <begin position="87"/>
        <end position="107"/>
    </location>
</feature>
<dbReference type="Proteomes" id="UP001328107">
    <property type="component" value="Unassembled WGS sequence"/>
</dbReference>
<dbReference type="PANTHER" id="PTHR23017:SF3">
    <property type="entry name" value="G-PROTEIN COUPLED RECEPTORS FAMILY 1 PROFILE DOMAIN-CONTAINING PROTEIN"/>
    <property type="match status" value="1"/>
</dbReference>
<sequence>KYSTIEFEKKQYISVDGCYLTYDFNQFIWMFSETKACDIFQKYVDFGVLVSVSSVILVLDSATFVILRKKYKLSTFHTPKAKRHNEIMFYVQSVSQMLLYVFCYFFYCILSRYATNGWTLFLYTTVSWSIMHSVEGVIITVFNIRLIFRLRSSAVKE</sequence>